<reference evidence="3" key="1">
    <citation type="submission" date="2021-01" db="EMBL/GenBank/DDBJ databases">
        <authorList>
            <consortium name="Genoscope - CEA"/>
            <person name="William W."/>
        </authorList>
    </citation>
    <scope>NUCLEOTIDE SEQUENCE</scope>
</reference>
<dbReference type="EMBL" id="CAJJDP010000085">
    <property type="protein sequence ID" value="CAD8185726.1"/>
    <property type="molecule type" value="Genomic_DNA"/>
</dbReference>
<feature type="region of interest" description="Disordered" evidence="1">
    <location>
        <begin position="1"/>
        <end position="33"/>
    </location>
</feature>
<protein>
    <recommendedName>
        <fullName evidence="5">Transmembrane protein</fullName>
    </recommendedName>
</protein>
<comment type="caution">
    <text evidence="3">The sequence shown here is derived from an EMBL/GenBank/DDBJ whole genome shotgun (WGS) entry which is preliminary data.</text>
</comment>
<proteinExistence type="predicted"/>
<evidence type="ECO:0000256" key="1">
    <source>
        <dbReference type="SAM" id="MobiDB-lite"/>
    </source>
</evidence>
<dbReference type="OMA" id="FLIRQKV"/>
<feature type="transmembrane region" description="Helical" evidence="2">
    <location>
        <begin position="140"/>
        <end position="161"/>
    </location>
</feature>
<name>A0A8S1WIV5_PAROT</name>
<keyword evidence="4" id="KW-1185">Reference proteome</keyword>
<sequence length="168" mass="20204">MNSKFYPKPNRKISLQVQYNSPKQSKQAKRKEIESQKEISSEFLIRQKVYEDLYKFPNFQSESIVNTSERKEAQYNKFRTIIQEAKQRFINSDSQQNKYNLEKQQSSMKFIVEYLRDQKRIQNKSKEFFNQTQNTKKIELNILLSLAIPILCFIVVFLELFKQKSIII</sequence>
<keyword evidence="2" id="KW-0812">Transmembrane</keyword>
<keyword evidence="2" id="KW-1133">Transmembrane helix</keyword>
<evidence type="ECO:0008006" key="5">
    <source>
        <dbReference type="Google" id="ProtNLM"/>
    </source>
</evidence>
<dbReference type="OrthoDB" id="306183at2759"/>
<accession>A0A8S1WIV5</accession>
<gene>
    <name evidence="3" type="ORF">POCTA_138.1.T0860111</name>
</gene>
<evidence type="ECO:0000313" key="3">
    <source>
        <dbReference type="EMBL" id="CAD8185726.1"/>
    </source>
</evidence>
<dbReference type="AlphaFoldDB" id="A0A8S1WIV5"/>
<keyword evidence="2" id="KW-0472">Membrane</keyword>
<feature type="compositionally biased region" description="Polar residues" evidence="1">
    <location>
        <begin position="13"/>
        <end position="25"/>
    </location>
</feature>
<evidence type="ECO:0000256" key="2">
    <source>
        <dbReference type="SAM" id="Phobius"/>
    </source>
</evidence>
<dbReference type="Proteomes" id="UP000683925">
    <property type="component" value="Unassembled WGS sequence"/>
</dbReference>
<evidence type="ECO:0000313" key="4">
    <source>
        <dbReference type="Proteomes" id="UP000683925"/>
    </source>
</evidence>
<organism evidence="3 4">
    <name type="scientific">Paramecium octaurelia</name>
    <dbReference type="NCBI Taxonomy" id="43137"/>
    <lineage>
        <taxon>Eukaryota</taxon>
        <taxon>Sar</taxon>
        <taxon>Alveolata</taxon>
        <taxon>Ciliophora</taxon>
        <taxon>Intramacronucleata</taxon>
        <taxon>Oligohymenophorea</taxon>
        <taxon>Peniculida</taxon>
        <taxon>Parameciidae</taxon>
        <taxon>Paramecium</taxon>
    </lineage>
</organism>